<name>A0A699WNK9_TANCI</name>
<dbReference type="SUPFAM" id="SSF110087">
    <property type="entry name" value="DR1885-like metal-binding protein"/>
    <property type="match status" value="1"/>
</dbReference>
<dbReference type="PANTHER" id="PTHR36302">
    <property type="entry name" value="BLR7088 PROTEIN"/>
    <property type="match status" value="1"/>
</dbReference>
<feature type="non-terminal residue" evidence="1">
    <location>
        <position position="1"/>
    </location>
</feature>
<reference evidence="1" key="1">
    <citation type="journal article" date="2019" name="Sci. Rep.">
        <title>Draft genome of Tanacetum cinerariifolium, the natural source of mosquito coil.</title>
        <authorList>
            <person name="Yamashiro T."/>
            <person name="Shiraishi A."/>
            <person name="Satake H."/>
            <person name="Nakayama K."/>
        </authorList>
    </citation>
    <scope>NUCLEOTIDE SEQUENCE</scope>
</reference>
<protein>
    <recommendedName>
        <fullName evidence="2">Copper chaperone PCu(A)C</fullName>
    </recommendedName>
</protein>
<comment type="caution">
    <text evidence="1">The sequence shown here is derived from an EMBL/GenBank/DDBJ whole genome shotgun (WGS) entry which is preliminary data.</text>
</comment>
<dbReference type="Gene3D" id="2.60.40.1890">
    <property type="entry name" value="PCu(A)C copper chaperone"/>
    <property type="match status" value="1"/>
</dbReference>
<dbReference type="PANTHER" id="PTHR36302:SF1">
    <property type="entry name" value="COPPER CHAPERONE PCU(A)C"/>
    <property type="match status" value="1"/>
</dbReference>
<dbReference type="InterPro" id="IPR007410">
    <property type="entry name" value="LpqE-like"/>
</dbReference>
<accession>A0A699WNK9</accession>
<dbReference type="InterPro" id="IPR036182">
    <property type="entry name" value="PCuAC_sf"/>
</dbReference>
<organism evidence="1">
    <name type="scientific">Tanacetum cinerariifolium</name>
    <name type="common">Dalmatian daisy</name>
    <name type="synonym">Chrysanthemum cinerariifolium</name>
    <dbReference type="NCBI Taxonomy" id="118510"/>
    <lineage>
        <taxon>Eukaryota</taxon>
        <taxon>Viridiplantae</taxon>
        <taxon>Streptophyta</taxon>
        <taxon>Embryophyta</taxon>
        <taxon>Tracheophyta</taxon>
        <taxon>Spermatophyta</taxon>
        <taxon>Magnoliopsida</taxon>
        <taxon>eudicotyledons</taxon>
        <taxon>Gunneridae</taxon>
        <taxon>Pentapetalae</taxon>
        <taxon>asterids</taxon>
        <taxon>campanulids</taxon>
        <taxon>Asterales</taxon>
        <taxon>Asteraceae</taxon>
        <taxon>Asteroideae</taxon>
        <taxon>Anthemideae</taxon>
        <taxon>Anthemidinae</taxon>
        <taxon>Tanacetum</taxon>
    </lineage>
</organism>
<evidence type="ECO:0008006" key="2">
    <source>
        <dbReference type="Google" id="ProtNLM"/>
    </source>
</evidence>
<sequence length="91" mass="9967">VAGAAQLHEHVNKDGLMKMQQVQTVDIPAGGEVKFAPMAYHVMLLDLKDRSKLTDGQSFPLTLHFEKTGDVTVDVKVQKQAPDDAPPVHVH</sequence>
<dbReference type="AlphaFoldDB" id="A0A699WNK9"/>
<dbReference type="EMBL" id="BKCJ011728870">
    <property type="protein sequence ID" value="GFD48743.1"/>
    <property type="molecule type" value="Genomic_DNA"/>
</dbReference>
<dbReference type="InterPro" id="IPR058248">
    <property type="entry name" value="Lxx211020-like"/>
</dbReference>
<proteinExistence type="predicted"/>
<dbReference type="Pfam" id="PF04314">
    <property type="entry name" value="PCuAC"/>
    <property type="match status" value="1"/>
</dbReference>
<gene>
    <name evidence="1" type="ORF">Tci_920712</name>
</gene>
<evidence type="ECO:0000313" key="1">
    <source>
        <dbReference type="EMBL" id="GFD48743.1"/>
    </source>
</evidence>